<accession>A0A0A9DCR1</accession>
<dbReference type="AlphaFoldDB" id="A0A0A9DCR1"/>
<keyword evidence="1" id="KW-0732">Signal</keyword>
<dbReference type="EMBL" id="GBRH01213417">
    <property type="protein sequence ID" value="JAD84478.1"/>
    <property type="molecule type" value="Transcribed_RNA"/>
</dbReference>
<feature type="signal peptide" evidence="1">
    <location>
        <begin position="1"/>
        <end position="17"/>
    </location>
</feature>
<organism evidence="2">
    <name type="scientific">Arundo donax</name>
    <name type="common">Giant reed</name>
    <name type="synonym">Donax arundinaceus</name>
    <dbReference type="NCBI Taxonomy" id="35708"/>
    <lineage>
        <taxon>Eukaryota</taxon>
        <taxon>Viridiplantae</taxon>
        <taxon>Streptophyta</taxon>
        <taxon>Embryophyta</taxon>
        <taxon>Tracheophyta</taxon>
        <taxon>Spermatophyta</taxon>
        <taxon>Magnoliopsida</taxon>
        <taxon>Liliopsida</taxon>
        <taxon>Poales</taxon>
        <taxon>Poaceae</taxon>
        <taxon>PACMAD clade</taxon>
        <taxon>Arundinoideae</taxon>
        <taxon>Arundineae</taxon>
        <taxon>Arundo</taxon>
    </lineage>
</organism>
<evidence type="ECO:0000313" key="2">
    <source>
        <dbReference type="EMBL" id="JAD84478.1"/>
    </source>
</evidence>
<reference evidence="2" key="2">
    <citation type="journal article" date="2015" name="Data Brief">
        <title>Shoot transcriptome of the giant reed, Arundo donax.</title>
        <authorList>
            <person name="Barrero R.A."/>
            <person name="Guerrero F.D."/>
            <person name="Moolhuijzen P."/>
            <person name="Goolsby J.A."/>
            <person name="Tidwell J."/>
            <person name="Bellgard S.E."/>
            <person name="Bellgard M.I."/>
        </authorList>
    </citation>
    <scope>NUCLEOTIDE SEQUENCE</scope>
    <source>
        <tissue evidence="2">Shoot tissue taken approximately 20 cm above the soil surface</tissue>
    </source>
</reference>
<name>A0A0A9DCR1_ARUDO</name>
<reference evidence="2" key="1">
    <citation type="submission" date="2014-09" db="EMBL/GenBank/DDBJ databases">
        <authorList>
            <person name="Magalhaes I.L.F."/>
            <person name="Oliveira U."/>
            <person name="Santos F.R."/>
            <person name="Vidigal T.H.D.A."/>
            <person name="Brescovit A.D."/>
            <person name="Santos A.J."/>
        </authorList>
    </citation>
    <scope>NUCLEOTIDE SEQUENCE</scope>
    <source>
        <tissue evidence="2">Shoot tissue taken approximately 20 cm above the soil surface</tissue>
    </source>
</reference>
<proteinExistence type="predicted"/>
<protein>
    <submittedName>
        <fullName evidence="2">Uncharacterized protein</fullName>
    </submittedName>
</protein>
<evidence type="ECO:0000256" key="1">
    <source>
        <dbReference type="SAM" id="SignalP"/>
    </source>
</evidence>
<feature type="chain" id="PRO_5002063803" evidence="1">
    <location>
        <begin position="18"/>
        <end position="150"/>
    </location>
</feature>
<sequence>MLILLVHFLVHVKSCFYQHGDAPARGQSSSSPCPFCRITSLAPHPQKESTSADGCALSAPSLPLGPVGSIIISSGVSPGLRGCFSPFRVAYRAVPGELRKRERGPLVLLLQLAGASSDLVEAGEAGGGGRHGGDGRHGSLPLLLGGALGI</sequence>